<evidence type="ECO:0000256" key="4">
    <source>
        <dbReference type="ARBA" id="ARBA00022989"/>
    </source>
</evidence>
<dbReference type="PROSITE" id="PS00610">
    <property type="entry name" value="NA_NEUROTRAN_SYMP_1"/>
    <property type="match status" value="1"/>
</dbReference>
<protein>
    <recommendedName>
        <fullName evidence="6">Transporter</fullName>
    </recommendedName>
</protein>
<dbReference type="InterPro" id="IPR000175">
    <property type="entry name" value="Na/ntran_symport"/>
</dbReference>
<dbReference type="EMBL" id="RQXW01000003">
    <property type="protein sequence ID" value="RTE67022.1"/>
    <property type="molecule type" value="Genomic_DNA"/>
</dbReference>
<dbReference type="RefSeq" id="WP_126157607.1">
    <property type="nucleotide sequence ID" value="NZ_RQXW01000003.1"/>
</dbReference>
<keyword evidence="2 6" id="KW-0813">Transport</keyword>
<sequence>MKDRQNIHGSWASRWVFIMAATGSAVGLGNIWKFPYIAGQNGGGAFVLVYLVCILAVGVPIMMAEVLVGRRGRQSPINSMREVAIEADHSPKWALVGWIGALAGFLIFSFYSVVAGWVLAYVAAMANGEFLEVGSEQAGKVFNDLLADPQALLIWHTVFVVLVMWILLGGVNKGLERATKIMMPALFVLLLLLLGYSMSSGAFGQGLDFLFHFDPSALSWHAVLVALGHSFFTLSLGMGSIMAYGSYMPKNASIGGTVLTIAALDTVVALVAGMAIFPIVFANSLDPGAGPGLMFITLPVAFGHMPGGQVFGFLFFVLVALAAWTSAISLMEPGVAWMVERLGLKRGPVCIMLGFVVWLMGIAALSSFNFGSGVSIFGMNIFDFLDFITANIFLPLGGLFIALFAGWVVTQRITRDELAMTTPGVYVAWSVMIRYIAPIAVAVIFIFNLIDKLGS</sequence>
<evidence type="ECO:0000313" key="9">
    <source>
        <dbReference type="Proteomes" id="UP000283087"/>
    </source>
</evidence>
<dbReference type="PRINTS" id="PR00176">
    <property type="entry name" value="NANEUSMPORT"/>
</dbReference>
<feature type="transmembrane region" description="Helical" evidence="7">
    <location>
        <begin position="218"/>
        <end position="244"/>
    </location>
</feature>
<feature type="transmembrane region" description="Helical" evidence="7">
    <location>
        <begin position="310"/>
        <end position="331"/>
    </location>
</feature>
<reference evidence="8 9" key="1">
    <citation type="submission" date="2018-11" db="EMBL/GenBank/DDBJ databases">
        <title>The draft genome sequence of Amphritea opalescens ANRC-JH13T.</title>
        <authorList>
            <person name="Fang Z."/>
            <person name="Zhang Y."/>
            <person name="Han X."/>
        </authorList>
    </citation>
    <scope>NUCLEOTIDE SEQUENCE [LARGE SCALE GENOMIC DNA]</scope>
    <source>
        <strain evidence="8 9">ANRC-JH13</strain>
    </source>
</reference>
<feature type="transmembrane region" description="Helical" evidence="7">
    <location>
        <begin position="181"/>
        <end position="198"/>
    </location>
</feature>
<evidence type="ECO:0000256" key="2">
    <source>
        <dbReference type="ARBA" id="ARBA00022448"/>
    </source>
</evidence>
<dbReference type="PANTHER" id="PTHR42948:SF1">
    <property type="entry name" value="TRANSPORTER"/>
    <property type="match status" value="1"/>
</dbReference>
<organism evidence="8 9">
    <name type="scientific">Amphritea opalescens</name>
    <dbReference type="NCBI Taxonomy" id="2490544"/>
    <lineage>
        <taxon>Bacteria</taxon>
        <taxon>Pseudomonadati</taxon>
        <taxon>Pseudomonadota</taxon>
        <taxon>Gammaproteobacteria</taxon>
        <taxon>Oceanospirillales</taxon>
        <taxon>Oceanospirillaceae</taxon>
        <taxon>Amphritea</taxon>
    </lineage>
</organism>
<dbReference type="InterPro" id="IPR047218">
    <property type="entry name" value="YocR/YhdH-like"/>
</dbReference>
<evidence type="ECO:0000256" key="3">
    <source>
        <dbReference type="ARBA" id="ARBA00022692"/>
    </source>
</evidence>
<dbReference type="Proteomes" id="UP000283087">
    <property type="component" value="Unassembled WGS sequence"/>
</dbReference>
<dbReference type="NCBIfam" id="NF037979">
    <property type="entry name" value="Na_transp"/>
    <property type="match status" value="1"/>
</dbReference>
<keyword evidence="4 7" id="KW-1133">Transmembrane helix</keyword>
<feature type="transmembrane region" description="Helical" evidence="7">
    <location>
        <begin position="427"/>
        <end position="450"/>
    </location>
</feature>
<dbReference type="CDD" id="cd10336">
    <property type="entry name" value="SLC6sbd_Tyt1-Like"/>
    <property type="match status" value="1"/>
</dbReference>
<comment type="similarity">
    <text evidence="6">Belongs to the sodium:neurotransmitter symporter (SNF) (TC 2.A.22) family.</text>
</comment>
<dbReference type="PANTHER" id="PTHR42948">
    <property type="entry name" value="TRANSPORTER"/>
    <property type="match status" value="1"/>
</dbReference>
<evidence type="ECO:0000256" key="5">
    <source>
        <dbReference type="ARBA" id="ARBA00023136"/>
    </source>
</evidence>
<dbReference type="InterPro" id="IPR037272">
    <property type="entry name" value="SNS_sf"/>
</dbReference>
<feature type="transmembrane region" description="Helical" evidence="7">
    <location>
        <begin position="351"/>
        <end position="372"/>
    </location>
</feature>
<dbReference type="GO" id="GO:0016020">
    <property type="term" value="C:membrane"/>
    <property type="evidence" value="ECO:0007669"/>
    <property type="project" value="UniProtKB-SubCell"/>
</dbReference>
<dbReference type="PROSITE" id="PS50267">
    <property type="entry name" value="NA_NEUROTRAN_SYMP_3"/>
    <property type="match status" value="1"/>
</dbReference>
<evidence type="ECO:0000256" key="6">
    <source>
        <dbReference type="RuleBase" id="RU003732"/>
    </source>
</evidence>
<proteinExistence type="inferred from homology"/>
<gene>
    <name evidence="8" type="ORF">EH243_05355</name>
</gene>
<dbReference type="GO" id="GO:0015293">
    <property type="term" value="F:symporter activity"/>
    <property type="evidence" value="ECO:0007669"/>
    <property type="project" value="UniProtKB-KW"/>
</dbReference>
<keyword evidence="9" id="KW-1185">Reference proteome</keyword>
<evidence type="ECO:0000313" key="8">
    <source>
        <dbReference type="EMBL" id="RTE67022.1"/>
    </source>
</evidence>
<dbReference type="OrthoDB" id="9762833at2"/>
<feature type="transmembrane region" description="Helical" evidence="7">
    <location>
        <begin position="256"/>
        <end position="281"/>
    </location>
</feature>
<comment type="subcellular location">
    <subcellularLocation>
        <location evidence="1">Membrane</location>
        <topology evidence="1">Multi-pass membrane protein</topology>
    </subcellularLocation>
</comment>
<name>A0A430KU46_9GAMM</name>
<feature type="transmembrane region" description="Helical" evidence="7">
    <location>
        <begin position="12"/>
        <end position="32"/>
    </location>
</feature>
<feature type="transmembrane region" description="Helical" evidence="7">
    <location>
        <begin position="152"/>
        <end position="169"/>
    </location>
</feature>
<evidence type="ECO:0000256" key="7">
    <source>
        <dbReference type="SAM" id="Phobius"/>
    </source>
</evidence>
<dbReference type="AlphaFoldDB" id="A0A430KU46"/>
<feature type="transmembrane region" description="Helical" evidence="7">
    <location>
        <begin position="95"/>
        <end position="124"/>
    </location>
</feature>
<feature type="transmembrane region" description="Helical" evidence="7">
    <location>
        <begin position="384"/>
        <end position="407"/>
    </location>
</feature>
<keyword evidence="3 6" id="KW-0812">Transmembrane</keyword>
<comment type="caution">
    <text evidence="8">The sequence shown here is derived from an EMBL/GenBank/DDBJ whole genome shotgun (WGS) entry which is preliminary data.</text>
</comment>
<accession>A0A430KU46</accession>
<keyword evidence="5 7" id="KW-0472">Membrane</keyword>
<keyword evidence="6" id="KW-0769">Symport</keyword>
<dbReference type="SUPFAM" id="SSF161070">
    <property type="entry name" value="SNF-like"/>
    <property type="match status" value="1"/>
</dbReference>
<feature type="transmembrane region" description="Helical" evidence="7">
    <location>
        <begin position="44"/>
        <end position="68"/>
    </location>
</feature>
<evidence type="ECO:0000256" key="1">
    <source>
        <dbReference type="ARBA" id="ARBA00004141"/>
    </source>
</evidence>
<dbReference type="Pfam" id="PF00209">
    <property type="entry name" value="SNF"/>
    <property type="match status" value="2"/>
</dbReference>